<name>A0AAU9K433_9CILI</name>
<evidence type="ECO:0000313" key="2">
    <source>
        <dbReference type="Proteomes" id="UP001162131"/>
    </source>
</evidence>
<dbReference type="Proteomes" id="UP001162131">
    <property type="component" value="Unassembled WGS sequence"/>
</dbReference>
<proteinExistence type="predicted"/>
<dbReference type="EMBL" id="CAJZBQ010000053">
    <property type="protein sequence ID" value="CAG9331663.1"/>
    <property type="molecule type" value="Genomic_DNA"/>
</dbReference>
<keyword evidence="2" id="KW-1185">Reference proteome</keyword>
<organism evidence="1 2">
    <name type="scientific">Blepharisma stoltei</name>
    <dbReference type="NCBI Taxonomy" id="1481888"/>
    <lineage>
        <taxon>Eukaryota</taxon>
        <taxon>Sar</taxon>
        <taxon>Alveolata</taxon>
        <taxon>Ciliophora</taxon>
        <taxon>Postciliodesmatophora</taxon>
        <taxon>Heterotrichea</taxon>
        <taxon>Heterotrichida</taxon>
        <taxon>Blepharismidae</taxon>
        <taxon>Blepharisma</taxon>
    </lineage>
</organism>
<dbReference type="AlphaFoldDB" id="A0AAU9K433"/>
<accession>A0AAU9K433</accession>
<gene>
    <name evidence="1" type="ORF">BSTOLATCC_MIC53728</name>
</gene>
<reference evidence="1" key="1">
    <citation type="submission" date="2021-09" db="EMBL/GenBank/DDBJ databases">
        <authorList>
            <consortium name="AG Swart"/>
            <person name="Singh M."/>
            <person name="Singh A."/>
            <person name="Seah K."/>
            <person name="Emmerich C."/>
        </authorList>
    </citation>
    <scope>NUCLEOTIDE SEQUENCE</scope>
    <source>
        <strain evidence="1">ATCC30299</strain>
    </source>
</reference>
<sequence>MAVYSFYDASDLRWRKIVEKERDRKSRYPWVIENKANRSFSRMETRACTPSEFPSFVSYSTGVDISVYSRHSLSQDDKSTITDALKFSDSSTQTIEFDMPSPKFNSFASSLLKNSERKINNSGSNNSYWLASSSPIGRKNAIRETDRGLQQSLASYGISGPSGPFKESLYSLKEKSNIS</sequence>
<evidence type="ECO:0000313" key="1">
    <source>
        <dbReference type="EMBL" id="CAG9331663.1"/>
    </source>
</evidence>
<protein>
    <submittedName>
        <fullName evidence="1">Uncharacterized protein</fullName>
    </submittedName>
</protein>
<comment type="caution">
    <text evidence="1">The sequence shown here is derived from an EMBL/GenBank/DDBJ whole genome shotgun (WGS) entry which is preliminary data.</text>
</comment>